<protein>
    <submittedName>
        <fullName evidence="1">Uncharacterized protein</fullName>
    </submittedName>
</protein>
<dbReference type="Proteomes" id="UP001259659">
    <property type="component" value="Unassembled WGS sequence"/>
</dbReference>
<reference evidence="1 2" key="1">
    <citation type="submission" date="2022-06" db="EMBL/GenBank/DDBJ databases">
        <title>Haloarcula sp. a new haloarchaeum isolate from saline soil.</title>
        <authorList>
            <person name="Strakova D."/>
            <person name="Galisteo C."/>
            <person name="Sanchez-Porro C."/>
            <person name="Ventosa A."/>
        </authorList>
    </citation>
    <scope>NUCLEOTIDE SEQUENCE [LARGE SCALE GENOMIC DNA]</scope>
    <source>
        <strain evidence="1 2">S1CR25-12</strain>
    </source>
</reference>
<dbReference type="EMBL" id="JAMQON010000001">
    <property type="protein sequence ID" value="MDS0258571.1"/>
    <property type="molecule type" value="Genomic_DNA"/>
</dbReference>
<sequence length="287" mass="32399">MVTGYCTLEDVRRALRKASLPEDVGRDAQIAVDAITSRTEWLEKTYKRHWYEPDGISEASEVTIPTAPNTRDDEEDIPTHSAMVHGASEQERYRFRKNSDALLEAGPTHERRRKHYQDPKREIRIAFGRPESLEPPVDDTVPVYTRITLARKDVDAVNELMVVNEDGGFDDWTGADYDGGVGNANRGDDWWVRVNNGGVSELYLDVHAMDDDIPSFSNAVYVDFDFGHEGIPRTVRRAVANWAAADLVEEAVIEIPQNATIYGVDTKAEELERKAGELMEVYETDEP</sequence>
<gene>
    <name evidence="1" type="ORF">NDI56_03990</name>
</gene>
<proteinExistence type="predicted"/>
<name>A0ABU2F9T4_9EURY</name>
<evidence type="ECO:0000313" key="1">
    <source>
        <dbReference type="EMBL" id="MDS0258571.1"/>
    </source>
</evidence>
<organism evidence="1 2">
    <name type="scientific">Haloarcula saliterrae</name>
    <dbReference type="NCBI Taxonomy" id="2950534"/>
    <lineage>
        <taxon>Archaea</taxon>
        <taxon>Methanobacteriati</taxon>
        <taxon>Methanobacteriota</taxon>
        <taxon>Stenosarchaea group</taxon>
        <taxon>Halobacteria</taxon>
        <taxon>Halobacteriales</taxon>
        <taxon>Haloarculaceae</taxon>
        <taxon>Haloarcula</taxon>
    </lineage>
</organism>
<comment type="caution">
    <text evidence="1">The sequence shown here is derived from an EMBL/GenBank/DDBJ whole genome shotgun (WGS) entry which is preliminary data.</text>
</comment>
<accession>A0ABU2F9T4</accession>
<evidence type="ECO:0000313" key="2">
    <source>
        <dbReference type="Proteomes" id="UP001259659"/>
    </source>
</evidence>
<keyword evidence="2" id="KW-1185">Reference proteome</keyword>
<dbReference type="RefSeq" id="WP_310918135.1">
    <property type="nucleotide sequence ID" value="NZ_JAMQON010000001.1"/>
</dbReference>